<dbReference type="AlphaFoldDB" id="A0A0A9X7U3"/>
<protein>
    <submittedName>
        <fullName evidence="2">Eukaryotic translation elongation factor 1 epsilon-1</fullName>
    </submittedName>
</protein>
<sequence>MGVPVGDSMRTAREAERKAVELQWKEYADIYVKNINNISESSAVLRELNGWLADNAFLAGTSPSTVDRQIFDLLYDQISSLSYSEKESVIHLSRWYSTLQMSSKSRKGHVQFSRSLLF</sequence>
<evidence type="ECO:0000313" key="3">
    <source>
        <dbReference type="EMBL" id="JAQ02098.1"/>
    </source>
</evidence>
<accession>A0A0A9X7U3</accession>
<dbReference type="GO" id="GO:0003746">
    <property type="term" value="F:translation elongation factor activity"/>
    <property type="evidence" value="ECO:0007669"/>
    <property type="project" value="UniProtKB-KW"/>
</dbReference>
<proteinExistence type="predicted"/>
<dbReference type="GO" id="GO:0043517">
    <property type="term" value="P:positive regulation of DNA damage response, signal transduction by p53 class mediator"/>
    <property type="evidence" value="ECO:0007669"/>
    <property type="project" value="InterPro"/>
</dbReference>
<reference evidence="3" key="3">
    <citation type="journal article" date="2016" name="Gigascience">
        <title>De novo construction of an expanded transcriptome assembly for the western tarnished plant bug, Lygus hesperus.</title>
        <authorList>
            <person name="Tassone E.E."/>
            <person name="Geib S.M."/>
            <person name="Hall B."/>
            <person name="Fabrick J.A."/>
            <person name="Brent C.S."/>
            <person name="Hull J.J."/>
        </authorList>
    </citation>
    <scope>NUCLEOTIDE SEQUENCE</scope>
</reference>
<evidence type="ECO:0000259" key="1">
    <source>
        <dbReference type="Pfam" id="PF21972"/>
    </source>
</evidence>
<reference evidence="2" key="1">
    <citation type="journal article" date="2014" name="PLoS ONE">
        <title>Transcriptome-Based Identification of ABC Transporters in the Western Tarnished Plant Bug Lygus hesperus.</title>
        <authorList>
            <person name="Hull J.J."/>
            <person name="Chaney K."/>
            <person name="Geib S.M."/>
            <person name="Fabrick J.A."/>
            <person name="Brent C.S."/>
            <person name="Walsh D."/>
            <person name="Lavine L.C."/>
        </authorList>
    </citation>
    <scope>NUCLEOTIDE SEQUENCE</scope>
</reference>
<keyword evidence="2" id="KW-0648">Protein biosynthesis</keyword>
<dbReference type="SUPFAM" id="SSF47616">
    <property type="entry name" value="GST C-terminal domain-like"/>
    <property type="match status" value="1"/>
</dbReference>
<dbReference type="EMBL" id="GBHO01027903">
    <property type="protein sequence ID" value="JAG15701.1"/>
    <property type="molecule type" value="Transcribed_RNA"/>
</dbReference>
<dbReference type="EMBL" id="GDHC01001259">
    <property type="protein sequence ID" value="JAQ17370.1"/>
    <property type="molecule type" value="Transcribed_RNA"/>
</dbReference>
<organism evidence="2">
    <name type="scientific">Lygus hesperus</name>
    <name type="common">Western plant bug</name>
    <dbReference type="NCBI Taxonomy" id="30085"/>
    <lineage>
        <taxon>Eukaryota</taxon>
        <taxon>Metazoa</taxon>
        <taxon>Ecdysozoa</taxon>
        <taxon>Arthropoda</taxon>
        <taxon>Hexapoda</taxon>
        <taxon>Insecta</taxon>
        <taxon>Pterygota</taxon>
        <taxon>Neoptera</taxon>
        <taxon>Paraneoptera</taxon>
        <taxon>Hemiptera</taxon>
        <taxon>Heteroptera</taxon>
        <taxon>Panheteroptera</taxon>
        <taxon>Cimicomorpha</taxon>
        <taxon>Miridae</taxon>
        <taxon>Mirini</taxon>
        <taxon>Lygus</taxon>
    </lineage>
</organism>
<dbReference type="EMBL" id="GDHC01016531">
    <property type="protein sequence ID" value="JAQ02098.1"/>
    <property type="molecule type" value="Transcribed_RNA"/>
</dbReference>
<evidence type="ECO:0000313" key="4">
    <source>
        <dbReference type="EMBL" id="JAQ17370.1"/>
    </source>
</evidence>
<dbReference type="InterPro" id="IPR042450">
    <property type="entry name" value="EEF1E1"/>
</dbReference>
<reference evidence="2" key="2">
    <citation type="submission" date="2014-07" db="EMBL/GenBank/DDBJ databases">
        <authorList>
            <person name="Hull J."/>
        </authorList>
    </citation>
    <scope>NUCLEOTIDE SEQUENCE</scope>
</reference>
<evidence type="ECO:0000313" key="2">
    <source>
        <dbReference type="EMBL" id="JAG15701.1"/>
    </source>
</evidence>
<dbReference type="PANTHER" id="PTHR44490:SF1">
    <property type="entry name" value="EUKARYOTIC TRANSLATION ELONGATION FACTOR 1 EPSILON-1"/>
    <property type="match status" value="1"/>
</dbReference>
<dbReference type="InterPro" id="IPR053836">
    <property type="entry name" value="Arc1-like_N"/>
</dbReference>
<gene>
    <name evidence="2" type="primary">EEF1E1</name>
    <name evidence="4" type="synonym">EEF1E1_0</name>
    <name evidence="3" type="synonym">EEF1E1_1</name>
    <name evidence="2" type="ORF">CM83_45296</name>
    <name evidence="4" type="ORF">g.45875</name>
    <name evidence="3" type="ORF">g.45876</name>
</gene>
<keyword evidence="2" id="KW-0251">Elongation factor</keyword>
<dbReference type="Gene3D" id="1.20.1050.10">
    <property type="match status" value="1"/>
</dbReference>
<dbReference type="GO" id="GO:0017101">
    <property type="term" value="C:aminoacyl-tRNA synthetase multienzyme complex"/>
    <property type="evidence" value="ECO:0007669"/>
    <property type="project" value="InterPro"/>
</dbReference>
<dbReference type="InterPro" id="IPR036282">
    <property type="entry name" value="Glutathione-S-Trfase_C_sf"/>
</dbReference>
<dbReference type="GO" id="GO:0005634">
    <property type="term" value="C:nucleus"/>
    <property type="evidence" value="ECO:0007669"/>
    <property type="project" value="TreeGrafter"/>
</dbReference>
<dbReference type="Pfam" id="PF21972">
    <property type="entry name" value="Arc1p_N_like"/>
    <property type="match status" value="1"/>
</dbReference>
<dbReference type="PANTHER" id="PTHR44490">
    <property type="entry name" value="EUKARYOTIC TRANSLATION ELONGATION FACTOR 1 EPSILON-1"/>
    <property type="match status" value="1"/>
</dbReference>
<feature type="domain" description="Nuclear-export cofactor Arc1-like N-terminal" evidence="1">
    <location>
        <begin position="18"/>
        <end position="101"/>
    </location>
</feature>
<name>A0A0A9X7U3_LYGHE</name>
<dbReference type="GO" id="GO:0005737">
    <property type="term" value="C:cytoplasm"/>
    <property type="evidence" value="ECO:0007669"/>
    <property type="project" value="TreeGrafter"/>
</dbReference>